<gene>
    <name evidence="10" type="ORF">GIY23_04050</name>
</gene>
<evidence type="ECO:0000256" key="3">
    <source>
        <dbReference type="ARBA" id="ARBA00022448"/>
    </source>
</evidence>
<feature type="transmembrane region" description="Helical" evidence="9">
    <location>
        <begin position="100"/>
        <end position="119"/>
    </location>
</feature>
<dbReference type="NCBIfam" id="TIGR00842">
    <property type="entry name" value="bcct"/>
    <property type="match status" value="1"/>
</dbReference>
<dbReference type="RefSeq" id="WP_154075431.1">
    <property type="nucleotide sequence ID" value="NZ_CP045929.1"/>
</dbReference>
<keyword evidence="4" id="KW-1003">Cell membrane</keyword>
<dbReference type="GO" id="GO:0022857">
    <property type="term" value="F:transmembrane transporter activity"/>
    <property type="evidence" value="ECO:0007669"/>
    <property type="project" value="InterPro"/>
</dbReference>
<sequence>MGNGHTSESTQSPDRARDGADPVDPSGADEPRIDEATEPADVEEQLRKHGVRIGKGGVTPAVFWPAFLIIAGITITAILFPSGTSEVLNTLQTGITEGLGWYYMIVVAAFIVFAVWMGLSRFGNIKLGHDDEPPEFGVWSWFSMLFAAGMGIGLVFYGLAEPLTFATSDPKPGTAGSAEELAQLGMAQAFVHWGLHPWAVYAVIGLALAYAIHRRGRPVSIRWAMEPLFGDRVKGWIGDLIDVLAIIGTVFGVATSLGLGVQQIAAGLSAMGVLGEANNTVLVILIVIITLLAIASVVSGLGRGIKWLSNINLSMMGVLLVSVLVLGPTLFLLRDFVQSLGVYLANVLNMTFDAGAYTGDAGQEWMATWTIFYWGWWMAWAPFVGVFIARISRGRTIRQFIAGVLLVPTVLGFLWLAALGGTGIHQQLYGQGGLVDPEQGVIAEEALFLGLEQLPLGAVLSVLAIVLVAIFFITSSDSGSLVVDMLASGGHPNPPTWSRVLWASLEGLVAIGLLLAGSTSALQAGSIATALPFSIVLILMCFATYRALSAEHRQLLNTERRLRGRELAGALSHDFDEHFGEQVDARIDYALTSTTGIWNRESKRNPVATLTRSRRRRRSGRSGATGGPGAGGRSSSGDGSGAGSAGPE</sequence>
<dbReference type="KEGG" id="sace:GIY23_04050"/>
<keyword evidence="5 9" id="KW-0812">Transmembrane</keyword>
<keyword evidence="6 9" id="KW-1133">Transmembrane helix</keyword>
<dbReference type="PANTHER" id="PTHR30047">
    <property type="entry name" value="HIGH-AFFINITY CHOLINE TRANSPORT PROTEIN-RELATED"/>
    <property type="match status" value="1"/>
</dbReference>
<evidence type="ECO:0000256" key="7">
    <source>
        <dbReference type="ARBA" id="ARBA00023136"/>
    </source>
</evidence>
<name>A0A5Q3Q2L6_9PSEU</name>
<accession>A0A5Q3Q2L6</accession>
<feature type="region of interest" description="Disordered" evidence="8">
    <location>
        <begin position="1"/>
        <end position="46"/>
    </location>
</feature>
<feature type="transmembrane region" description="Helical" evidence="9">
    <location>
        <begin position="454"/>
        <end position="475"/>
    </location>
</feature>
<reference evidence="11" key="1">
    <citation type="submission" date="2019-11" db="EMBL/GenBank/DDBJ databases">
        <title>The complete genome sequence of Saccharopolyspora sp. E2A.</title>
        <authorList>
            <person name="Zhang G."/>
        </authorList>
    </citation>
    <scope>NUCLEOTIDE SEQUENCE [LARGE SCALE GENOMIC DNA]</scope>
    <source>
        <strain evidence="11">E2A</strain>
    </source>
</reference>
<feature type="region of interest" description="Disordered" evidence="8">
    <location>
        <begin position="602"/>
        <end position="648"/>
    </location>
</feature>
<feature type="transmembrane region" description="Helical" evidence="9">
    <location>
        <begin position="281"/>
        <end position="301"/>
    </location>
</feature>
<comment type="subcellular location">
    <subcellularLocation>
        <location evidence="1">Cell membrane</location>
        <topology evidence="1">Multi-pass membrane protein</topology>
    </subcellularLocation>
</comment>
<dbReference type="AlphaFoldDB" id="A0A5Q3Q2L6"/>
<dbReference type="GO" id="GO:0005886">
    <property type="term" value="C:plasma membrane"/>
    <property type="evidence" value="ECO:0007669"/>
    <property type="project" value="UniProtKB-SubCell"/>
</dbReference>
<evidence type="ECO:0000313" key="11">
    <source>
        <dbReference type="Proteomes" id="UP000371041"/>
    </source>
</evidence>
<feature type="transmembrane region" description="Helical" evidence="9">
    <location>
        <begin position="522"/>
        <end position="545"/>
    </location>
</feature>
<comment type="similarity">
    <text evidence="2">Belongs to the BCCT transporter (TC 2.A.15) family.</text>
</comment>
<organism evidence="10 11">
    <name type="scientific">Allosaccharopolyspora coralli</name>
    <dbReference type="NCBI Taxonomy" id="2665642"/>
    <lineage>
        <taxon>Bacteria</taxon>
        <taxon>Bacillati</taxon>
        <taxon>Actinomycetota</taxon>
        <taxon>Actinomycetes</taxon>
        <taxon>Pseudonocardiales</taxon>
        <taxon>Pseudonocardiaceae</taxon>
        <taxon>Allosaccharopolyspora</taxon>
    </lineage>
</organism>
<feature type="compositionally biased region" description="Polar residues" evidence="8">
    <location>
        <begin position="1"/>
        <end position="13"/>
    </location>
</feature>
<feature type="transmembrane region" description="Helical" evidence="9">
    <location>
        <begin position="313"/>
        <end position="333"/>
    </location>
</feature>
<evidence type="ECO:0000256" key="1">
    <source>
        <dbReference type="ARBA" id="ARBA00004651"/>
    </source>
</evidence>
<feature type="transmembrane region" description="Helical" evidence="9">
    <location>
        <begin position="195"/>
        <end position="212"/>
    </location>
</feature>
<proteinExistence type="inferred from homology"/>
<keyword evidence="7 9" id="KW-0472">Membrane</keyword>
<dbReference type="EMBL" id="CP045929">
    <property type="protein sequence ID" value="QGK68828.1"/>
    <property type="molecule type" value="Genomic_DNA"/>
</dbReference>
<dbReference type="InterPro" id="IPR000060">
    <property type="entry name" value="BCCT_transptr"/>
</dbReference>
<feature type="transmembrane region" description="Helical" evidence="9">
    <location>
        <begin position="400"/>
        <end position="418"/>
    </location>
</feature>
<protein>
    <submittedName>
        <fullName evidence="10">BCCT family transporter</fullName>
    </submittedName>
</protein>
<evidence type="ECO:0000256" key="8">
    <source>
        <dbReference type="SAM" id="MobiDB-lite"/>
    </source>
</evidence>
<feature type="transmembrane region" description="Helical" evidence="9">
    <location>
        <begin position="139"/>
        <end position="160"/>
    </location>
</feature>
<feature type="transmembrane region" description="Helical" evidence="9">
    <location>
        <begin position="61"/>
        <end position="80"/>
    </location>
</feature>
<evidence type="ECO:0000256" key="4">
    <source>
        <dbReference type="ARBA" id="ARBA00022475"/>
    </source>
</evidence>
<feature type="transmembrane region" description="Helical" evidence="9">
    <location>
        <begin position="371"/>
        <end position="388"/>
    </location>
</feature>
<evidence type="ECO:0000313" key="10">
    <source>
        <dbReference type="EMBL" id="QGK68828.1"/>
    </source>
</evidence>
<evidence type="ECO:0000256" key="9">
    <source>
        <dbReference type="SAM" id="Phobius"/>
    </source>
</evidence>
<feature type="transmembrane region" description="Helical" evidence="9">
    <location>
        <begin position="240"/>
        <end position="261"/>
    </location>
</feature>
<dbReference type="Proteomes" id="UP000371041">
    <property type="component" value="Chromosome"/>
</dbReference>
<keyword evidence="11" id="KW-1185">Reference proteome</keyword>
<dbReference type="Pfam" id="PF02028">
    <property type="entry name" value="BCCT"/>
    <property type="match status" value="1"/>
</dbReference>
<evidence type="ECO:0000256" key="2">
    <source>
        <dbReference type="ARBA" id="ARBA00005658"/>
    </source>
</evidence>
<dbReference type="PANTHER" id="PTHR30047:SF7">
    <property type="entry name" value="HIGH-AFFINITY CHOLINE TRANSPORT PROTEIN"/>
    <property type="match status" value="1"/>
</dbReference>
<evidence type="ECO:0000256" key="5">
    <source>
        <dbReference type="ARBA" id="ARBA00022692"/>
    </source>
</evidence>
<feature type="compositionally biased region" description="Gly residues" evidence="8">
    <location>
        <begin position="623"/>
        <end position="648"/>
    </location>
</feature>
<feature type="transmembrane region" description="Helical" evidence="9">
    <location>
        <begin position="496"/>
        <end position="516"/>
    </location>
</feature>
<keyword evidence="3" id="KW-0813">Transport</keyword>
<evidence type="ECO:0000256" key="6">
    <source>
        <dbReference type="ARBA" id="ARBA00022989"/>
    </source>
</evidence>